<evidence type="ECO:0000313" key="3">
    <source>
        <dbReference type="Proteomes" id="UP000240572"/>
    </source>
</evidence>
<feature type="domain" description="UspA" evidence="1">
    <location>
        <begin position="2"/>
        <end position="110"/>
    </location>
</feature>
<dbReference type="Gene3D" id="3.40.50.12370">
    <property type="match status" value="1"/>
</dbReference>
<dbReference type="OrthoDB" id="9788959at2"/>
<sequence length="271" mass="30617">MNTILVTTDFSASSRNTLAYACGLFGNEAFTILLLHAYAMPVTYTTEGVALAAMGDAFINAEEQLQEEKQWAVDNFPGVQVRTKAVVATMMDALRDEIEATAPQLILIGALTDYDDLWTWDNDLLSTLQDLDAPVLVVPGHVTYQPLRNIGFACDYKNRNAAQIRFIKWLVEYTGARLHVVHITRGNPHDPKARQENEALMQELLLEVNPDYHNIEDPHVIPAISGFAKDYNLDLLIVIPHRYGIWDTIFKQSHTRRLARLNYLPMLALHD</sequence>
<dbReference type="CDD" id="cd00293">
    <property type="entry name" value="USP-like"/>
    <property type="match status" value="1"/>
</dbReference>
<dbReference type="AlphaFoldDB" id="A0A2P8D1D4"/>
<evidence type="ECO:0000259" key="1">
    <source>
        <dbReference type="Pfam" id="PF00582"/>
    </source>
</evidence>
<dbReference type="EMBL" id="PYGD01000006">
    <property type="protein sequence ID" value="PSK91022.1"/>
    <property type="molecule type" value="Genomic_DNA"/>
</dbReference>
<dbReference type="InterPro" id="IPR006016">
    <property type="entry name" value="UspA"/>
</dbReference>
<reference evidence="2 3" key="1">
    <citation type="submission" date="2018-03" db="EMBL/GenBank/DDBJ databases">
        <title>Genomic Encyclopedia of Type Strains, Phase III (KMG-III): the genomes of soil and plant-associated and newly described type strains.</title>
        <authorList>
            <person name="Whitman W."/>
        </authorList>
    </citation>
    <scope>NUCLEOTIDE SEQUENCE [LARGE SCALE GENOMIC DNA]</scope>
    <source>
        <strain evidence="2 3">CGMCC 1.12700</strain>
    </source>
</reference>
<evidence type="ECO:0000313" key="2">
    <source>
        <dbReference type="EMBL" id="PSK91022.1"/>
    </source>
</evidence>
<organism evidence="2 3">
    <name type="scientific">Taibaiella chishuiensis</name>
    <dbReference type="NCBI Taxonomy" id="1434707"/>
    <lineage>
        <taxon>Bacteria</taxon>
        <taxon>Pseudomonadati</taxon>
        <taxon>Bacteroidota</taxon>
        <taxon>Chitinophagia</taxon>
        <taxon>Chitinophagales</taxon>
        <taxon>Chitinophagaceae</taxon>
        <taxon>Taibaiella</taxon>
    </lineage>
</organism>
<gene>
    <name evidence="2" type="ORF">B0I18_10630</name>
</gene>
<comment type="caution">
    <text evidence="2">The sequence shown here is derived from an EMBL/GenBank/DDBJ whole genome shotgun (WGS) entry which is preliminary data.</text>
</comment>
<protein>
    <submittedName>
        <fullName evidence="2">Universal stress protein family protein</fullName>
    </submittedName>
</protein>
<dbReference type="Pfam" id="PF00582">
    <property type="entry name" value="Usp"/>
    <property type="match status" value="1"/>
</dbReference>
<name>A0A2P8D1D4_9BACT</name>
<dbReference type="SUPFAM" id="SSF52402">
    <property type="entry name" value="Adenine nucleotide alpha hydrolases-like"/>
    <property type="match status" value="2"/>
</dbReference>
<dbReference type="Proteomes" id="UP000240572">
    <property type="component" value="Unassembled WGS sequence"/>
</dbReference>
<accession>A0A2P8D1D4</accession>
<keyword evidence="3" id="KW-1185">Reference proteome</keyword>
<proteinExistence type="predicted"/>
<dbReference type="RefSeq" id="WP_106523631.1">
    <property type="nucleotide sequence ID" value="NZ_PYGD01000006.1"/>
</dbReference>